<dbReference type="GeneID" id="66731055"/>
<comment type="similarity">
    <text evidence="3">Belongs to the D-isomer specific 2-hydroxyacid dehydrogenase family.</text>
</comment>
<dbReference type="PANTHER" id="PTHR42938:SF47">
    <property type="entry name" value="HYDROXYPYRUVATE REDUCTASE"/>
    <property type="match status" value="1"/>
</dbReference>
<proteinExistence type="inferred from homology"/>
<dbReference type="AlphaFoldDB" id="A0AAW3FJ18"/>
<dbReference type="EMBL" id="JRNJ01000021">
    <property type="protein sequence ID" value="KGF30074.1"/>
    <property type="molecule type" value="Genomic_DNA"/>
</dbReference>
<dbReference type="FunFam" id="3.40.50.720:FF:000492">
    <property type="entry name" value="D3-phosphoglycerate dehydrogenase, putative"/>
    <property type="match status" value="1"/>
</dbReference>
<evidence type="ECO:0000256" key="1">
    <source>
        <dbReference type="ARBA" id="ARBA00023002"/>
    </source>
</evidence>
<dbReference type="Pfam" id="PF02826">
    <property type="entry name" value="2-Hacid_dh_C"/>
    <property type="match status" value="1"/>
</dbReference>
<dbReference type="Proteomes" id="UP000029533">
    <property type="component" value="Unassembled WGS sequence"/>
</dbReference>
<dbReference type="RefSeq" id="WP_008822383.1">
    <property type="nucleotide sequence ID" value="NZ_JRNJ01000021.1"/>
</dbReference>
<dbReference type="SUPFAM" id="SSF51735">
    <property type="entry name" value="NAD(P)-binding Rossmann-fold domains"/>
    <property type="match status" value="1"/>
</dbReference>
<evidence type="ECO:0000256" key="2">
    <source>
        <dbReference type="ARBA" id="ARBA00023027"/>
    </source>
</evidence>
<dbReference type="PROSITE" id="PS00065">
    <property type="entry name" value="D_2_HYDROXYACID_DH_1"/>
    <property type="match status" value="1"/>
</dbReference>
<evidence type="ECO:0000259" key="4">
    <source>
        <dbReference type="Pfam" id="PF00389"/>
    </source>
</evidence>
<dbReference type="GO" id="GO:0016616">
    <property type="term" value="F:oxidoreductase activity, acting on the CH-OH group of donors, NAD or NADP as acceptor"/>
    <property type="evidence" value="ECO:0007669"/>
    <property type="project" value="InterPro"/>
</dbReference>
<dbReference type="GO" id="GO:0051287">
    <property type="term" value="F:NAD binding"/>
    <property type="evidence" value="ECO:0007669"/>
    <property type="project" value="InterPro"/>
</dbReference>
<keyword evidence="1 3" id="KW-0560">Oxidoreductase</keyword>
<dbReference type="SUPFAM" id="SSF52283">
    <property type="entry name" value="Formate/glycerate dehydrogenase catalytic domain-like"/>
    <property type="match status" value="1"/>
</dbReference>
<feature type="domain" description="D-isomer specific 2-hydroxyacid dehydrogenase NAD-binding" evidence="5">
    <location>
        <begin position="124"/>
        <end position="249"/>
    </location>
</feature>
<name>A0AAW3FJ18_9BACT</name>
<dbReference type="InterPro" id="IPR029752">
    <property type="entry name" value="D-isomer_DH_CS1"/>
</dbReference>
<comment type="caution">
    <text evidence="6">The sequence shown here is derived from an EMBL/GenBank/DDBJ whole genome shotgun (WGS) entry which is preliminary data.</text>
</comment>
<accession>A0AAW3FJ18</accession>
<keyword evidence="2" id="KW-0520">NAD</keyword>
<dbReference type="Gene3D" id="3.40.50.720">
    <property type="entry name" value="NAD(P)-binding Rossmann-like Domain"/>
    <property type="match status" value="2"/>
</dbReference>
<evidence type="ECO:0000313" key="7">
    <source>
        <dbReference type="Proteomes" id="UP000029533"/>
    </source>
</evidence>
<reference evidence="6 7" key="1">
    <citation type="submission" date="2014-07" db="EMBL/GenBank/DDBJ databases">
        <authorList>
            <person name="McCorrison J."/>
            <person name="Sanka R."/>
            <person name="Torralba M."/>
            <person name="Gillis M."/>
            <person name="Haft D.H."/>
            <person name="Methe B."/>
            <person name="Sutton G."/>
            <person name="Nelson K.E."/>
        </authorList>
    </citation>
    <scope>NUCLEOTIDE SEQUENCE [LARGE SCALE GENOMIC DNA]</scope>
    <source>
        <strain evidence="6 7">DNF00424</strain>
    </source>
</reference>
<protein>
    <submittedName>
        <fullName evidence="6">3-phosphoglycerate dehydrogenase</fullName>
    </submittedName>
</protein>
<evidence type="ECO:0000259" key="5">
    <source>
        <dbReference type="Pfam" id="PF02826"/>
    </source>
</evidence>
<dbReference type="InterPro" id="IPR006139">
    <property type="entry name" value="D-isomer_2_OHA_DH_cat_dom"/>
</dbReference>
<sequence>MKVLIATEKPFAPAAVQGITNELKDAGHEVVLLEKYASTAELLEAVKDADAMIVRSDKVTPEVLDAAKQLKVVVRAGAGYDSIDTAYAKEKNVVVENTPGQNSNAVAELVFGLLVYAVRNFYNGKAGTELMGKKLGILAFGNVGRNVARIAKGFGMEVYAYDAFCPADAIEAAGVHACKSQDELFQTCDVLSLHIPATPQTVKSIDYRLVNLLPKKGVLVNTARKEVINEEELLKLMAEREDLKFVTDIKPDADEEFKKFEGRYFSTPKKMGAQTAEANTNAGIAAAKQINAFFATGDTKFQVNK</sequence>
<dbReference type="InterPro" id="IPR006140">
    <property type="entry name" value="D-isomer_DH_NAD-bd"/>
</dbReference>
<organism evidence="6 7">
    <name type="scientific">Prevotella histicola JCM 15637 = DNF00424</name>
    <dbReference type="NCBI Taxonomy" id="1236504"/>
    <lineage>
        <taxon>Bacteria</taxon>
        <taxon>Pseudomonadati</taxon>
        <taxon>Bacteroidota</taxon>
        <taxon>Bacteroidia</taxon>
        <taxon>Bacteroidales</taxon>
        <taxon>Prevotellaceae</taxon>
        <taxon>Prevotella</taxon>
    </lineage>
</organism>
<dbReference type="InterPro" id="IPR036291">
    <property type="entry name" value="NAD(P)-bd_dom_sf"/>
</dbReference>
<feature type="domain" description="D-isomer specific 2-hydroxyacid dehydrogenase catalytic" evidence="4">
    <location>
        <begin position="21"/>
        <end position="304"/>
    </location>
</feature>
<evidence type="ECO:0000313" key="6">
    <source>
        <dbReference type="EMBL" id="KGF30074.1"/>
    </source>
</evidence>
<evidence type="ECO:0000256" key="3">
    <source>
        <dbReference type="RuleBase" id="RU003719"/>
    </source>
</evidence>
<dbReference type="Pfam" id="PF00389">
    <property type="entry name" value="2-Hacid_dh"/>
    <property type="match status" value="1"/>
</dbReference>
<dbReference type="PANTHER" id="PTHR42938">
    <property type="entry name" value="FORMATE DEHYDROGENASE 1"/>
    <property type="match status" value="1"/>
</dbReference>
<gene>
    <name evidence="6" type="ORF">HMPREF2132_01585</name>
</gene>